<proteinExistence type="predicted"/>
<dbReference type="InterPro" id="IPR003615">
    <property type="entry name" value="HNH_nuc"/>
</dbReference>
<feature type="domain" description="HNH nuclease" evidence="1">
    <location>
        <begin position="108"/>
        <end position="149"/>
    </location>
</feature>
<reference evidence="2 3" key="1">
    <citation type="submission" date="2024-07" db="EMBL/GenBank/DDBJ databases">
        <authorList>
            <person name="Akdeniz Z."/>
        </authorList>
    </citation>
    <scope>NUCLEOTIDE SEQUENCE [LARGE SCALE GENOMIC DNA]</scope>
</reference>
<evidence type="ECO:0000313" key="3">
    <source>
        <dbReference type="Proteomes" id="UP001642409"/>
    </source>
</evidence>
<dbReference type="EMBL" id="CAXDID020000013">
    <property type="protein sequence ID" value="CAL5981299.1"/>
    <property type="molecule type" value="Genomic_DNA"/>
</dbReference>
<dbReference type="Gene3D" id="3.90.75.20">
    <property type="match status" value="1"/>
</dbReference>
<keyword evidence="3" id="KW-1185">Reference proteome</keyword>
<evidence type="ECO:0000259" key="1">
    <source>
        <dbReference type="Pfam" id="PF13392"/>
    </source>
</evidence>
<protein>
    <submittedName>
        <fullName evidence="2">HNH_endonuclease</fullName>
    </submittedName>
</protein>
<dbReference type="SUPFAM" id="SSF54060">
    <property type="entry name" value="His-Me finger endonucleases"/>
    <property type="match status" value="1"/>
</dbReference>
<gene>
    <name evidence="2" type="ORF">HINF_LOCUS6586</name>
</gene>
<name>A0ABP1GZA6_9EUKA</name>
<dbReference type="InterPro" id="IPR044925">
    <property type="entry name" value="His-Me_finger_sf"/>
</dbReference>
<dbReference type="Pfam" id="PF13392">
    <property type="entry name" value="HNH_3"/>
    <property type="match status" value="1"/>
</dbReference>
<accession>A0ABP1GZA6</accession>
<comment type="caution">
    <text evidence="2">The sequence shown here is derived from an EMBL/GenBank/DDBJ whole genome shotgun (WGS) entry which is preliminary data.</text>
</comment>
<organism evidence="2 3">
    <name type="scientific">Hexamita inflata</name>
    <dbReference type="NCBI Taxonomy" id="28002"/>
    <lineage>
        <taxon>Eukaryota</taxon>
        <taxon>Metamonada</taxon>
        <taxon>Diplomonadida</taxon>
        <taxon>Hexamitidae</taxon>
        <taxon>Hexamitinae</taxon>
        <taxon>Hexamita</taxon>
    </lineage>
</organism>
<evidence type="ECO:0000313" key="2">
    <source>
        <dbReference type="EMBL" id="CAL5981299.1"/>
    </source>
</evidence>
<dbReference type="Proteomes" id="UP001642409">
    <property type="component" value="Unassembled WGS sequence"/>
</dbReference>
<sequence length="242" mass="27616">MQTRLNVSPIDSDISQLESLEDLEIISTEEYDPNAPEASENDSVYRIFSEGVEICYKFVPLYPNYLISNFGQLINIKTEQQIGLGKNRSEGYFMATLSNEFGYKSFDVHQLVALAFLGPCPPGFQVDHISRDKTDNRATNLRYVSASNNCKNKTIYKGHTAEYFDQLPPNCVQLKSYGKHVFENYFINADTKEIYSFDNNQFRKVILVTDKASGTQKYNTKNTLGKNVSVCLSKLQQNEYNK</sequence>